<gene>
    <name evidence="1" type="ORF">L2E82_30873</name>
</gene>
<accession>A0ACB9D1K6</accession>
<organism evidence="1 2">
    <name type="scientific">Cichorium intybus</name>
    <name type="common">Chicory</name>
    <dbReference type="NCBI Taxonomy" id="13427"/>
    <lineage>
        <taxon>Eukaryota</taxon>
        <taxon>Viridiplantae</taxon>
        <taxon>Streptophyta</taxon>
        <taxon>Embryophyta</taxon>
        <taxon>Tracheophyta</taxon>
        <taxon>Spermatophyta</taxon>
        <taxon>Magnoliopsida</taxon>
        <taxon>eudicotyledons</taxon>
        <taxon>Gunneridae</taxon>
        <taxon>Pentapetalae</taxon>
        <taxon>asterids</taxon>
        <taxon>campanulids</taxon>
        <taxon>Asterales</taxon>
        <taxon>Asteraceae</taxon>
        <taxon>Cichorioideae</taxon>
        <taxon>Cichorieae</taxon>
        <taxon>Cichoriinae</taxon>
        <taxon>Cichorium</taxon>
    </lineage>
</organism>
<protein>
    <submittedName>
        <fullName evidence="1">Uncharacterized protein</fullName>
    </submittedName>
</protein>
<reference evidence="2" key="1">
    <citation type="journal article" date="2022" name="Mol. Ecol. Resour.">
        <title>The genomes of chicory, endive, great burdock and yacon provide insights into Asteraceae palaeo-polyploidization history and plant inulin production.</title>
        <authorList>
            <person name="Fan W."/>
            <person name="Wang S."/>
            <person name="Wang H."/>
            <person name="Wang A."/>
            <person name="Jiang F."/>
            <person name="Liu H."/>
            <person name="Zhao H."/>
            <person name="Xu D."/>
            <person name="Zhang Y."/>
        </authorList>
    </citation>
    <scope>NUCLEOTIDE SEQUENCE [LARGE SCALE GENOMIC DNA]</scope>
    <source>
        <strain evidence="2">cv. Punajuju</strain>
    </source>
</reference>
<dbReference type="EMBL" id="CM042013">
    <property type="protein sequence ID" value="KAI3740444.1"/>
    <property type="molecule type" value="Genomic_DNA"/>
</dbReference>
<sequence length="79" mass="8975">MAEMLKTNPDKGINDDESNILDRKNRFLLDACRDTTLIILMVAAAASLVLDIKTEWEYWTEALLYSWISTTAILSFAGY</sequence>
<comment type="caution">
    <text evidence="1">The sequence shown here is derived from an EMBL/GenBank/DDBJ whole genome shotgun (WGS) entry which is preliminary data.</text>
</comment>
<evidence type="ECO:0000313" key="2">
    <source>
        <dbReference type="Proteomes" id="UP001055811"/>
    </source>
</evidence>
<evidence type="ECO:0000313" key="1">
    <source>
        <dbReference type="EMBL" id="KAI3740444.1"/>
    </source>
</evidence>
<reference evidence="1 2" key="2">
    <citation type="journal article" date="2022" name="Mol. Ecol. Resour.">
        <title>The genomes of chicory, endive, great burdock and yacon provide insights into Asteraceae paleo-polyploidization history and plant inulin production.</title>
        <authorList>
            <person name="Fan W."/>
            <person name="Wang S."/>
            <person name="Wang H."/>
            <person name="Wang A."/>
            <person name="Jiang F."/>
            <person name="Liu H."/>
            <person name="Zhao H."/>
            <person name="Xu D."/>
            <person name="Zhang Y."/>
        </authorList>
    </citation>
    <scope>NUCLEOTIDE SEQUENCE [LARGE SCALE GENOMIC DNA]</scope>
    <source>
        <strain evidence="2">cv. Punajuju</strain>
        <tissue evidence="1">Leaves</tissue>
    </source>
</reference>
<proteinExistence type="predicted"/>
<name>A0ACB9D1K6_CICIN</name>
<keyword evidence="2" id="KW-1185">Reference proteome</keyword>
<dbReference type="Proteomes" id="UP001055811">
    <property type="component" value="Linkage Group LG05"/>
</dbReference>